<proteinExistence type="predicted"/>
<evidence type="ECO:0000313" key="1">
    <source>
        <dbReference type="EMBL" id="OFI32611.1"/>
    </source>
</evidence>
<accession>A0A1E8F9M6</accession>
<dbReference type="AlphaFoldDB" id="A0A1E8F9M6"/>
<dbReference type="Proteomes" id="UP000176037">
    <property type="component" value="Unassembled WGS sequence"/>
</dbReference>
<dbReference type="EMBL" id="MJIC01000016">
    <property type="protein sequence ID" value="OFI32611.1"/>
    <property type="molecule type" value="Genomic_DNA"/>
</dbReference>
<evidence type="ECO:0000313" key="2">
    <source>
        <dbReference type="Proteomes" id="UP000176037"/>
    </source>
</evidence>
<dbReference type="RefSeq" id="WP_070178139.1">
    <property type="nucleotide sequence ID" value="NZ_BMJR01000005.1"/>
</dbReference>
<dbReference type="STRING" id="1856405.BFC17_05510"/>
<protein>
    <submittedName>
        <fullName evidence="1">Uncharacterized protein</fullName>
    </submittedName>
</protein>
<keyword evidence="2" id="KW-1185">Reference proteome</keyword>
<name>A0A1E8F9M6_9ALTE</name>
<dbReference type="OrthoDB" id="6321522at2"/>
<reference evidence="1 2" key="1">
    <citation type="submission" date="2016-09" db="EMBL/GenBank/DDBJ databases">
        <title>Alteromonas lipolytica, a new species isolated from sea water.</title>
        <authorList>
            <person name="Wu Y.-H."/>
            <person name="Cheng H."/>
            <person name="Xu X.-W."/>
        </authorList>
    </citation>
    <scope>NUCLEOTIDE SEQUENCE [LARGE SCALE GENOMIC DNA]</scope>
    <source>
        <strain evidence="1 2">JW12</strain>
    </source>
</reference>
<comment type="caution">
    <text evidence="1">The sequence shown here is derived from an EMBL/GenBank/DDBJ whole genome shotgun (WGS) entry which is preliminary data.</text>
</comment>
<sequence>MTHPSDPASHQSDFFSTVESDTAQRTIAELCNALYERELLTLAQQGPNQLNLLRRKIAGLSHHVNRTARFLATGSVPLELDEHNASWQARQAAKSPARTGDEEKNLSWFSEHAKVGLVVPVRVQEFDNEHIELDSIDRVQHENQTLHVNKFGWFDFAGIPVESPARFSTNANIKLTLVKPSKAIMTAACCGHSWNHKGRISPRTLTLREIMLASTLNWRTFSETQKSAHR</sequence>
<gene>
    <name evidence="1" type="ORF">BFC17_05510</name>
</gene>
<organism evidence="1 2">
    <name type="scientific">Alteromonas lipolytica</name>
    <dbReference type="NCBI Taxonomy" id="1856405"/>
    <lineage>
        <taxon>Bacteria</taxon>
        <taxon>Pseudomonadati</taxon>
        <taxon>Pseudomonadota</taxon>
        <taxon>Gammaproteobacteria</taxon>
        <taxon>Alteromonadales</taxon>
        <taxon>Alteromonadaceae</taxon>
        <taxon>Alteromonas/Salinimonas group</taxon>
        <taxon>Alteromonas</taxon>
    </lineage>
</organism>